<dbReference type="RefSeq" id="WP_091761600.1">
    <property type="nucleotide sequence ID" value="NZ_FOHB01000008.1"/>
</dbReference>
<accession>A0A1H9XGI1</accession>
<feature type="domain" description="DUF559" evidence="1">
    <location>
        <begin position="190"/>
        <end position="243"/>
    </location>
</feature>
<sequence>MLAKAALCTPLTRGWWALGVPADDEARHRLTTTALLRHFGSKVFASHQSALVMAGLPLVDVDLTRVHLTRVDDRQSRRQPAFTLHPALGVALTPKERLAVAIVQAGAVNRPISALAAADAALHRKRLTAADLTQACALLARHPGTATARAALVHAEGRHESPGETRLAQVLRHLGITATPQVVLERDGTRYRVDFLLEDAPVVLEFDGKVKYDDRDDLFAEKRREDLLRSWGYEVVRVTWTDLRHPERIARWIEAARRRSRAKSA</sequence>
<reference evidence="3" key="1">
    <citation type="submission" date="2016-10" db="EMBL/GenBank/DDBJ databases">
        <authorList>
            <person name="Varghese N."/>
            <person name="Submissions S."/>
        </authorList>
    </citation>
    <scope>NUCLEOTIDE SEQUENCE [LARGE SCALE GENOMIC DNA]</scope>
    <source>
        <strain evidence="3">CGMCC 1.6963</strain>
    </source>
</reference>
<dbReference type="EMBL" id="FOHB01000008">
    <property type="protein sequence ID" value="SES45224.1"/>
    <property type="molecule type" value="Genomic_DNA"/>
</dbReference>
<dbReference type="Gene3D" id="3.40.960.10">
    <property type="entry name" value="VSR Endonuclease"/>
    <property type="match status" value="1"/>
</dbReference>
<dbReference type="AlphaFoldDB" id="A0A1H9XGI1"/>
<dbReference type="STRING" id="587636.SAMN05216199_3762"/>
<gene>
    <name evidence="2" type="ORF">SAMN05216199_3762</name>
</gene>
<proteinExistence type="predicted"/>
<dbReference type="InterPro" id="IPR007569">
    <property type="entry name" value="DUF559"/>
</dbReference>
<dbReference type="SUPFAM" id="SSF52980">
    <property type="entry name" value="Restriction endonuclease-like"/>
    <property type="match status" value="1"/>
</dbReference>
<name>A0A1H9XGI1_9MICO</name>
<evidence type="ECO:0000259" key="1">
    <source>
        <dbReference type="Pfam" id="PF04480"/>
    </source>
</evidence>
<dbReference type="Proteomes" id="UP000199019">
    <property type="component" value="Unassembled WGS sequence"/>
</dbReference>
<evidence type="ECO:0000313" key="3">
    <source>
        <dbReference type="Proteomes" id="UP000199019"/>
    </source>
</evidence>
<protein>
    <recommendedName>
        <fullName evidence="1">DUF559 domain-containing protein</fullName>
    </recommendedName>
</protein>
<keyword evidence="3" id="KW-1185">Reference proteome</keyword>
<organism evidence="2 3">
    <name type="scientific">Pedococcus cremeus</name>
    <dbReference type="NCBI Taxonomy" id="587636"/>
    <lineage>
        <taxon>Bacteria</taxon>
        <taxon>Bacillati</taxon>
        <taxon>Actinomycetota</taxon>
        <taxon>Actinomycetes</taxon>
        <taxon>Micrococcales</taxon>
        <taxon>Intrasporangiaceae</taxon>
        <taxon>Pedococcus</taxon>
    </lineage>
</organism>
<dbReference type="OrthoDB" id="5176673at2"/>
<dbReference type="Pfam" id="PF04480">
    <property type="entry name" value="DUF559"/>
    <property type="match status" value="1"/>
</dbReference>
<dbReference type="InterPro" id="IPR011335">
    <property type="entry name" value="Restrct_endonuc-II-like"/>
</dbReference>
<evidence type="ECO:0000313" key="2">
    <source>
        <dbReference type="EMBL" id="SES45224.1"/>
    </source>
</evidence>